<evidence type="ECO:0000313" key="3">
    <source>
        <dbReference type="EMBL" id="PJE97518.1"/>
    </source>
</evidence>
<dbReference type="Pfam" id="PF01636">
    <property type="entry name" value="APH"/>
    <property type="match status" value="1"/>
</dbReference>
<proteinExistence type="predicted"/>
<feature type="domain" description="Aminoglycoside phosphotransferase" evidence="2">
    <location>
        <begin position="74"/>
        <end position="282"/>
    </location>
</feature>
<evidence type="ECO:0000313" key="4">
    <source>
        <dbReference type="Proteomes" id="UP000230407"/>
    </source>
</evidence>
<reference evidence="3 4" key="1">
    <citation type="submission" date="2017-11" db="EMBL/GenBank/DDBJ databases">
        <title>Streptomyces carmine sp. nov., a novel actinomycete isolated from Sophora alopecuroides in Xinjiang, China.</title>
        <authorList>
            <person name="Wang Y."/>
            <person name="Luo X."/>
            <person name="Wan C."/>
            <person name="Zhang L."/>
        </authorList>
    </citation>
    <scope>NUCLEOTIDE SEQUENCE [LARGE SCALE GENOMIC DNA]</scope>
    <source>
        <strain evidence="3 4">TRM SA0054</strain>
    </source>
</reference>
<dbReference type="Proteomes" id="UP000230407">
    <property type="component" value="Unassembled WGS sequence"/>
</dbReference>
<dbReference type="InterPro" id="IPR052077">
    <property type="entry name" value="CcrZ_PhaseVar_Mediator"/>
</dbReference>
<organism evidence="3 4">
    <name type="scientific">Streptomyces carminius</name>
    <dbReference type="NCBI Taxonomy" id="2665496"/>
    <lineage>
        <taxon>Bacteria</taxon>
        <taxon>Bacillati</taxon>
        <taxon>Actinomycetota</taxon>
        <taxon>Actinomycetes</taxon>
        <taxon>Kitasatosporales</taxon>
        <taxon>Streptomycetaceae</taxon>
        <taxon>Streptomyces</taxon>
    </lineage>
</organism>
<evidence type="ECO:0000256" key="1">
    <source>
        <dbReference type="SAM" id="MobiDB-lite"/>
    </source>
</evidence>
<dbReference type="EMBL" id="PGGW01000040">
    <property type="protein sequence ID" value="PJE97518.1"/>
    <property type="molecule type" value="Genomic_DNA"/>
</dbReference>
<dbReference type="SUPFAM" id="SSF56112">
    <property type="entry name" value="Protein kinase-like (PK-like)"/>
    <property type="match status" value="1"/>
</dbReference>
<dbReference type="InterPro" id="IPR002575">
    <property type="entry name" value="Aminoglycoside_PTrfase"/>
</dbReference>
<name>A0A2M8LZY9_9ACTN</name>
<dbReference type="Gene3D" id="3.90.1200.10">
    <property type="match status" value="1"/>
</dbReference>
<sequence length="403" mass="44225">MPARPRVPAHLIGRELERHQRHRDAGPTVSGHHNDNLVVRLSPALTRAAGEPDGLLGTFRTPRKTVQVVPRMWRDEAEVLTAVHPYLAEVPRYLGRTGNTALYTYVEGAPLSARAPRGTALGDRTLVRMASVFGQLSTVPEKALPPRPAGWPEDGDSAGFLEALVTFTERHVHQANEPDFGRLFKAVGIPSEAMEIFREQAGTLVPRPFGLLHTDLHRDNLIETPAGGLAVIDWEIALYGDPLHDLATHLVRMGYTDRERELLVELWRGQLARRGHHARLAGLKTDLELYVDFEIAQSVYADTLRAALSLPPRAGGARLRTALDRAARDVRRALTRARGPLRMLDPVSVDDVREALHDWYAEHAPAVLRAEPAAAPVPAGTAVTAGTAVKRPAGVEQPPTARR</sequence>
<accession>A0A2M8LZY9</accession>
<comment type="caution">
    <text evidence="3">The sequence shown here is derived from an EMBL/GenBank/DDBJ whole genome shotgun (WGS) entry which is preliminary data.</text>
</comment>
<dbReference type="InterPro" id="IPR011009">
    <property type="entry name" value="Kinase-like_dom_sf"/>
</dbReference>
<keyword evidence="4" id="KW-1185">Reference proteome</keyword>
<dbReference type="AlphaFoldDB" id="A0A2M8LZY9"/>
<dbReference type="PANTHER" id="PTHR40086:SF1">
    <property type="entry name" value="CELL CYCLE REGULATOR CCRZ"/>
    <property type="match status" value="1"/>
</dbReference>
<dbReference type="PANTHER" id="PTHR40086">
    <property type="entry name" value="PHOSPHOTRANSFERASE YTMP-RELATED"/>
    <property type="match status" value="1"/>
</dbReference>
<dbReference type="RefSeq" id="WP_100202059.1">
    <property type="nucleotide sequence ID" value="NZ_PGGW01000040.1"/>
</dbReference>
<feature type="region of interest" description="Disordered" evidence="1">
    <location>
        <begin position="382"/>
        <end position="403"/>
    </location>
</feature>
<gene>
    <name evidence="3" type="ORF">CUT44_12650</name>
</gene>
<protein>
    <recommendedName>
        <fullName evidence="2">Aminoglycoside phosphotransferase domain-containing protein</fullName>
    </recommendedName>
</protein>
<evidence type="ECO:0000259" key="2">
    <source>
        <dbReference type="Pfam" id="PF01636"/>
    </source>
</evidence>